<keyword evidence="2" id="KW-0539">Nucleus</keyword>
<dbReference type="STRING" id="747525.W4K918"/>
<feature type="compositionally biased region" description="Pro residues" evidence="3">
    <location>
        <begin position="107"/>
        <end position="118"/>
    </location>
</feature>
<accession>W4K918</accession>
<proteinExistence type="predicted"/>
<dbReference type="InterPro" id="IPR019140">
    <property type="entry name" value="MCM_complex-bd"/>
</dbReference>
<evidence type="ECO:0000256" key="3">
    <source>
        <dbReference type="SAM" id="MobiDB-lite"/>
    </source>
</evidence>
<dbReference type="AlphaFoldDB" id="W4K918"/>
<dbReference type="GO" id="GO:0005634">
    <property type="term" value="C:nucleus"/>
    <property type="evidence" value="ECO:0007669"/>
    <property type="project" value="UniProtKB-SubCell"/>
</dbReference>
<dbReference type="PANTHER" id="PTHR13489:SF0">
    <property type="entry name" value="MINI-CHROMOSOME MAINTENANCE COMPLEX-BINDING PROTEIN"/>
    <property type="match status" value="1"/>
</dbReference>
<dbReference type="GeneID" id="20673427"/>
<dbReference type="PANTHER" id="PTHR13489">
    <property type="entry name" value="MINI-CHROMOSOME MAINTENANCE COMPLEX-BINDING PROTEIN"/>
    <property type="match status" value="1"/>
</dbReference>
<reference evidence="4 5" key="1">
    <citation type="journal article" date="2012" name="New Phytol.">
        <title>Insight into trade-off between wood decay and parasitism from the genome of a fungal forest pathogen.</title>
        <authorList>
            <person name="Olson A."/>
            <person name="Aerts A."/>
            <person name="Asiegbu F."/>
            <person name="Belbahri L."/>
            <person name="Bouzid O."/>
            <person name="Broberg A."/>
            <person name="Canback B."/>
            <person name="Coutinho P.M."/>
            <person name="Cullen D."/>
            <person name="Dalman K."/>
            <person name="Deflorio G."/>
            <person name="van Diepen L.T."/>
            <person name="Dunand C."/>
            <person name="Duplessis S."/>
            <person name="Durling M."/>
            <person name="Gonthier P."/>
            <person name="Grimwood J."/>
            <person name="Fossdal C.G."/>
            <person name="Hansson D."/>
            <person name="Henrissat B."/>
            <person name="Hietala A."/>
            <person name="Himmelstrand K."/>
            <person name="Hoffmeister D."/>
            <person name="Hogberg N."/>
            <person name="James T.Y."/>
            <person name="Karlsson M."/>
            <person name="Kohler A."/>
            <person name="Kues U."/>
            <person name="Lee Y.H."/>
            <person name="Lin Y.C."/>
            <person name="Lind M."/>
            <person name="Lindquist E."/>
            <person name="Lombard V."/>
            <person name="Lucas S."/>
            <person name="Lunden K."/>
            <person name="Morin E."/>
            <person name="Murat C."/>
            <person name="Park J."/>
            <person name="Raffaello T."/>
            <person name="Rouze P."/>
            <person name="Salamov A."/>
            <person name="Schmutz J."/>
            <person name="Solheim H."/>
            <person name="Stahlberg J."/>
            <person name="Velez H."/>
            <person name="de Vries R.P."/>
            <person name="Wiebenga A."/>
            <person name="Woodward S."/>
            <person name="Yakovlev I."/>
            <person name="Garbelotto M."/>
            <person name="Martin F."/>
            <person name="Grigoriev I.V."/>
            <person name="Stenlid J."/>
        </authorList>
    </citation>
    <scope>NUCLEOTIDE SEQUENCE [LARGE SCALE GENOMIC DNA]</scope>
    <source>
        <strain evidence="4 5">TC 32-1</strain>
    </source>
</reference>
<comment type="subcellular location">
    <subcellularLocation>
        <location evidence="1">Nucleus</location>
    </subcellularLocation>
</comment>
<dbReference type="Pfam" id="PF09739">
    <property type="entry name" value="MCM_bind"/>
    <property type="match status" value="1"/>
</dbReference>
<dbReference type="InParanoid" id="W4K918"/>
<organism evidence="4 5">
    <name type="scientific">Heterobasidion irregulare (strain TC 32-1)</name>
    <dbReference type="NCBI Taxonomy" id="747525"/>
    <lineage>
        <taxon>Eukaryota</taxon>
        <taxon>Fungi</taxon>
        <taxon>Dikarya</taxon>
        <taxon>Basidiomycota</taxon>
        <taxon>Agaricomycotina</taxon>
        <taxon>Agaricomycetes</taxon>
        <taxon>Russulales</taxon>
        <taxon>Bondarzewiaceae</taxon>
        <taxon>Heterobasidion</taxon>
        <taxon>Heterobasidion annosum species complex</taxon>
    </lineage>
</organism>
<dbReference type="GO" id="GO:0006261">
    <property type="term" value="P:DNA-templated DNA replication"/>
    <property type="evidence" value="ECO:0007669"/>
    <property type="project" value="TreeGrafter"/>
</dbReference>
<name>W4K918_HETIT</name>
<dbReference type="Proteomes" id="UP000030671">
    <property type="component" value="Unassembled WGS sequence"/>
</dbReference>
<dbReference type="eggNOG" id="KOG2545">
    <property type="taxonomic scope" value="Eukaryota"/>
</dbReference>
<sequence length="345" mass="38318">MFQIYENFGNNPPKMNDVLDFVGILTHEPLHAETDVILNVPTLHVLFTRPQKLDVLPTPGFHTTATEALQKELVSWIAEEALGGDQDAAEQSRIRSLNPPSLALSHFPPPSSPSLEPPPPTISHVLSLLLPTFVTLPLSLELLNTTPFVPESSEEDLSSGVLQLSSGTTLLITETNVREGQLVEKGVMNVMAIQDVMESQTLSYKFPFSQFSFPTDIQFIVLSEGKKSVFLKTDVTVPLRPSGSSNLYKPNSQVVLPSLEKLASFRRLILGARFGKIEVGQQTSEHIQQDFVEERKSDKSISSDHLKLSITTTRLLGLTLLEKELTIETWKRSKALEARRKARLD</sequence>
<dbReference type="HOGENOM" id="CLU_029811_2_0_1"/>
<evidence type="ECO:0000313" key="4">
    <source>
        <dbReference type="EMBL" id="ETW81835.1"/>
    </source>
</evidence>
<dbReference type="EMBL" id="KI925458">
    <property type="protein sequence ID" value="ETW81835.1"/>
    <property type="molecule type" value="Genomic_DNA"/>
</dbReference>
<evidence type="ECO:0000256" key="2">
    <source>
        <dbReference type="ARBA" id="ARBA00023242"/>
    </source>
</evidence>
<gene>
    <name evidence="4" type="ORF">HETIRDRAFT_417895</name>
</gene>
<evidence type="ECO:0000256" key="1">
    <source>
        <dbReference type="ARBA" id="ARBA00004123"/>
    </source>
</evidence>
<dbReference type="GO" id="GO:0003682">
    <property type="term" value="F:chromatin binding"/>
    <property type="evidence" value="ECO:0007669"/>
    <property type="project" value="TreeGrafter"/>
</dbReference>
<evidence type="ECO:0000313" key="5">
    <source>
        <dbReference type="Proteomes" id="UP000030671"/>
    </source>
</evidence>
<keyword evidence="5" id="KW-1185">Reference proteome</keyword>
<protein>
    <submittedName>
        <fullName evidence="4">Uncharacterized protein</fullName>
    </submittedName>
</protein>
<feature type="region of interest" description="Disordered" evidence="3">
    <location>
        <begin position="99"/>
        <end position="118"/>
    </location>
</feature>
<dbReference type="RefSeq" id="XP_009546433.1">
    <property type="nucleotide sequence ID" value="XM_009548138.1"/>
</dbReference>
<dbReference type="KEGG" id="hir:HETIRDRAFT_417895"/>
<dbReference type="OrthoDB" id="329666at2759"/>